<proteinExistence type="predicted"/>
<dbReference type="Proteomes" id="UP000549394">
    <property type="component" value="Unassembled WGS sequence"/>
</dbReference>
<evidence type="ECO:0000313" key="1">
    <source>
        <dbReference type="EMBL" id="CAD5126532.1"/>
    </source>
</evidence>
<dbReference type="Gene3D" id="3.80.10.10">
    <property type="entry name" value="Ribonuclease Inhibitor"/>
    <property type="match status" value="1"/>
</dbReference>
<dbReference type="PANTHER" id="PTHR24109:SF3">
    <property type="entry name" value="LEUCINE-RICH REPEAT-CONTAINING PROTEIN 31"/>
    <property type="match status" value="1"/>
</dbReference>
<dbReference type="SUPFAM" id="SSF52047">
    <property type="entry name" value="RNI-like"/>
    <property type="match status" value="1"/>
</dbReference>
<dbReference type="AlphaFoldDB" id="A0A7I8WEB0"/>
<dbReference type="InterPro" id="IPR042419">
    <property type="entry name" value="LRC31"/>
</dbReference>
<reference evidence="1 2" key="1">
    <citation type="submission" date="2020-08" db="EMBL/GenBank/DDBJ databases">
        <authorList>
            <person name="Hejnol A."/>
        </authorList>
    </citation>
    <scope>NUCLEOTIDE SEQUENCE [LARGE SCALE GENOMIC DNA]</scope>
</reference>
<sequence length="407" mass="46803">MKKQLKNKELIISYLKIEENNQKELLSEIEGTEKGYLLKIQNDFQMIRQVSENLSKQRKDSLMNLLKDNTKQQNLLEYLENFSKNKLQLTILQNPKVDYQLQEIDYANHTNNEQSLTLKPFTNNTKDTGDPSYIITFLRKRTNMEKIDLSYNILKKGDWSIVCQQLEQSSYPLKEVNFSNCDLTEKLCKPIEKLLHKCCHIELFDISNNNRLGNGIQRICNGLEKASDTLRDLNFSNCGLKWKNWEFFEIQTIKFGNLEVINLKKNKNIANGLFSFLNGFSSSATTLKEINLSNCNIAKTACPSLETFLGSCSNLEIIDLSYNTGMGKGLSAVIKSLEKSSKTLKKILISNCNLTEKNWKKIKTILMKFDKLETIDLSFNDKIENDLHICSGLSNSVSVIYEMFDVL</sequence>
<dbReference type="EMBL" id="CAJFCJ010000058">
    <property type="protein sequence ID" value="CAD5126532.1"/>
    <property type="molecule type" value="Genomic_DNA"/>
</dbReference>
<protein>
    <submittedName>
        <fullName evidence="1">Uncharacterized protein</fullName>
    </submittedName>
</protein>
<name>A0A7I8WEB0_9ANNE</name>
<organism evidence="1 2">
    <name type="scientific">Dimorphilus gyrociliatus</name>
    <dbReference type="NCBI Taxonomy" id="2664684"/>
    <lineage>
        <taxon>Eukaryota</taxon>
        <taxon>Metazoa</taxon>
        <taxon>Spiralia</taxon>
        <taxon>Lophotrochozoa</taxon>
        <taxon>Annelida</taxon>
        <taxon>Polychaeta</taxon>
        <taxon>Polychaeta incertae sedis</taxon>
        <taxon>Dinophilidae</taxon>
        <taxon>Dimorphilus</taxon>
    </lineage>
</organism>
<dbReference type="InterPro" id="IPR032675">
    <property type="entry name" value="LRR_dom_sf"/>
</dbReference>
<keyword evidence="2" id="KW-1185">Reference proteome</keyword>
<comment type="caution">
    <text evidence="1">The sequence shown here is derived from an EMBL/GenBank/DDBJ whole genome shotgun (WGS) entry which is preliminary data.</text>
</comment>
<dbReference type="OrthoDB" id="120976at2759"/>
<dbReference type="PANTHER" id="PTHR24109">
    <property type="entry name" value="LEUCINE-RICH REPEAT-CONTAINING PROTEIN 31"/>
    <property type="match status" value="1"/>
</dbReference>
<evidence type="ECO:0000313" key="2">
    <source>
        <dbReference type="Proteomes" id="UP000549394"/>
    </source>
</evidence>
<gene>
    <name evidence="1" type="ORF">DGYR_LOCUS13771</name>
</gene>
<accession>A0A7I8WEB0</accession>